<sequence length="138" mass="16767">MEQPFLLFEEWKFSQWYSFSQFRHTPERLFWLIYHVIYYLLTFCVFLESNTFDSPCQYGSNIRSKIPKISRKPYRSRSSMSDLIRLSVNYKVDPCDNFYEFACGNWIAKHPEDVLPWDEVKKFARLEKSFQDDMRGRG</sequence>
<accession>A0A183FGX5</accession>
<keyword evidence="1" id="KW-1133">Transmembrane helix</keyword>
<evidence type="ECO:0000256" key="1">
    <source>
        <dbReference type="SAM" id="Phobius"/>
    </source>
</evidence>
<dbReference type="WBParaSite" id="HPBE_0000596401-mRNA-1">
    <property type="protein sequence ID" value="HPBE_0000596401-mRNA-1"/>
    <property type="gene ID" value="HPBE_0000596401"/>
</dbReference>
<dbReference type="SUPFAM" id="SSF55486">
    <property type="entry name" value="Metalloproteases ('zincins'), catalytic domain"/>
    <property type="match status" value="1"/>
</dbReference>
<keyword evidence="1" id="KW-0812">Transmembrane</keyword>
<dbReference type="GO" id="GO:0006508">
    <property type="term" value="P:proteolysis"/>
    <property type="evidence" value="ECO:0007669"/>
    <property type="project" value="InterPro"/>
</dbReference>
<reference evidence="2 3" key="1">
    <citation type="submission" date="2018-11" db="EMBL/GenBank/DDBJ databases">
        <authorList>
            <consortium name="Pathogen Informatics"/>
        </authorList>
    </citation>
    <scope>NUCLEOTIDE SEQUENCE [LARGE SCALE GENOMIC DNA]</scope>
</reference>
<dbReference type="GO" id="GO:0004222">
    <property type="term" value="F:metalloendopeptidase activity"/>
    <property type="evidence" value="ECO:0007669"/>
    <property type="project" value="InterPro"/>
</dbReference>
<dbReference type="Gene3D" id="3.40.390.10">
    <property type="entry name" value="Collagenase (Catalytic Domain)"/>
    <property type="match status" value="1"/>
</dbReference>
<reference evidence="4" key="2">
    <citation type="submission" date="2019-09" db="UniProtKB">
        <authorList>
            <consortium name="WormBaseParasite"/>
        </authorList>
    </citation>
    <scope>IDENTIFICATION</scope>
</reference>
<dbReference type="OrthoDB" id="5848734at2759"/>
<name>A0A183FGX5_HELPZ</name>
<protein>
    <submittedName>
        <fullName evidence="4">Peptidase_M13_N domain-containing protein</fullName>
    </submittedName>
</protein>
<dbReference type="InterPro" id="IPR042089">
    <property type="entry name" value="Peptidase_M13_dom_2"/>
</dbReference>
<feature type="transmembrane region" description="Helical" evidence="1">
    <location>
        <begin position="29"/>
        <end position="47"/>
    </location>
</feature>
<dbReference type="InterPro" id="IPR024079">
    <property type="entry name" value="MetalloPept_cat_dom_sf"/>
</dbReference>
<dbReference type="Proteomes" id="UP000050761">
    <property type="component" value="Unassembled WGS sequence"/>
</dbReference>
<dbReference type="Gene3D" id="1.10.1380.10">
    <property type="entry name" value="Neutral endopeptidase , domain2"/>
    <property type="match status" value="1"/>
</dbReference>
<evidence type="ECO:0000313" key="4">
    <source>
        <dbReference type="WBParaSite" id="HPBE_0000596401-mRNA-1"/>
    </source>
</evidence>
<keyword evidence="1" id="KW-0472">Membrane</keyword>
<evidence type="ECO:0000313" key="3">
    <source>
        <dbReference type="Proteomes" id="UP000050761"/>
    </source>
</evidence>
<dbReference type="InterPro" id="IPR000718">
    <property type="entry name" value="Peptidase_M13"/>
</dbReference>
<accession>A0A3P8B3F3</accession>
<dbReference type="AlphaFoldDB" id="A0A183FGX5"/>
<keyword evidence="3" id="KW-1185">Reference proteome</keyword>
<organism evidence="3 4">
    <name type="scientific">Heligmosomoides polygyrus</name>
    <name type="common">Parasitic roundworm</name>
    <dbReference type="NCBI Taxonomy" id="6339"/>
    <lineage>
        <taxon>Eukaryota</taxon>
        <taxon>Metazoa</taxon>
        <taxon>Ecdysozoa</taxon>
        <taxon>Nematoda</taxon>
        <taxon>Chromadorea</taxon>
        <taxon>Rhabditida</taxon>
        <taxon>Rhabditina</taxon>
        <taxon>Rhabditomorpha</taxon>
        <taxon>Strongyloidea</taxon>
        <taxon>Heligmosomidae</taxon>
        <taxon>Heligmosomoides</taxon>
    </lineage>
</organism>
<dbReference type="EMBL" id="UZAH01025571">
    <property type="protein sequence ID" value="VDO66412.1"/>
    <property type="molecule type" value="Genomic_DNA"/>
</dbReference>
<evidence type="ECO:0000313" key="2">
    <source>
        <dbReference type="EMBL" id="VDO66412.1"/>
    </source>
</evidence>
<dbReference type="PROSITE" id="PS51885">
    <property type="entry name" value="NEPRILYSIN"/>
    <property type="match status" value="1"/>
</dbReference>
<gene>
    <name evidence="2" type="ORF">HPBE_LOCUS5965</name>
</gene>
<proteinExistence type="predicted"/>